<feature type="domain" description="HTH araC/xylS-type" evidence="5">
    <location>
        <begin position="412"/>
        <end position="510"/>
    </location>
</feature>
<dbReference type="PROSITE" id="PS00041">
    <property type="entry name" value="HTH_ARAC_FAMILY_1"/>
    <property type="match status" value="1"/>
</dbReference>
<dbReference type="SUPFAM" id="SSF52172">
    <property type="entry name" value="CheY-like"/>
    <property type="match status" value="1"/>
</dbReference>
<dbReference type="SUPFAM" id="SSF46689">
    <property type="entry name" value="Homeodomain-like"/>
    <property type="match status" value="2"/>
</dbReference>
<dbReference type="PANTHER" id="PTHR43280">
    <property type="entry name" value="ARAC-FAMILY TRANSCRIPTIONAL REGULATOR"/>
    <property type="match status" value="1"/>
</dbReference>
<accession>A0A1V4HCW1</accession>
<dbReference type="Gene3D" id="1.10.10.60">
    <property type="entry name" value="Homeodomain-like"/>
    <property type="match status" value="2"/>
</dbReference>
<sequence length="510" mass="58329">MRDALLTVLIVDDELPLRQRLQSLNWAAFGAACIGEARDGEEALSLCQELQPDVVITDITMPVMDGISLLIALKQQLPSIQVVLFTAHSDFDYAVKSLHYGALDYLLKMSFTEHDFVKLFDRARENLERAAVFQSSMAERHRWEKARELMLYLNRGYTIASTGLQAPVSNLEGQRYAVLFTENRNQASLLLEKEVQDILVRREGCQDGFSFVPSQSGEWFLFMGTSASSGVNWTSDMEQLLAQLQRRMEDKCSFVQYEIRWFAVLLSTPFLPESVRDDYLTIYKWKKAVFYQADSPLLFEGAPPELKPVTEAQEKSLREELRKVGRDPEQLCQFIDEGLKPYALSERWNPAEFKQVLVRICTELFREWGYHPKESGFGASLLQEESLGSFLEVLMHAIRSSGTIASLRSELREVKAMIEADLSQPITLNAIAAQVGLSPQYLGRLFRDETGESFNEYMTRLRMETAIRLLNQTNLKVYEVAEKVGIPSYRYFSNVFREWTGLTPSDFKKG</sequence>
<proteinExistence type="predicted"/>
<dbReference type="RefSeq" id="WP_079417505.1">
    <property type="nucleotide sequence ID" value="NZ_MBTG01000034.1"/>
</dbReference>
<dbReference type="InterPro" id="IPR011006">
    <property type="entry name" value="CheY-like_superfamily"/>
</dbReference>
<evidence type="ECO:0000313" key="8">
    <source>
        <dbReference type="Proteomes" id="UP000190626"/>
    </source>
</evidence>
<keyword evidence="8" id="KW-1185">Reference proteome</keyword>
<dbReference type="Pfam" id="PF12833">
    <property type="entry name" value="HTH_18"/>
    <property type="match status" value="1"/>
</dbReference>
<evidence type="ECO:0008006" key="9">
    <source>
        <dbReference type="Google" id="ProtNLM"/>
    </source>
</evidence>
<evidence type="ECO:0000259" key="6">
    <source>
        <dbReference type="PROSITE" id="PS50110"/>
    </source>
</evidence>
<dbReference type="InterPro" id="IPR001789">
    <property type="entry name" value="Sig_transdc_resp-reg_receiver"/>
</dbReference>
<evidence type="ECO:0000256" key="1">
    <source>
        <dbReference type="ARBA" id="ARBA00023015"/>
    </source>
</evidence>
<keyword evidence="3" id="KW-0804">Transcription</keyword>
<dbReference type="STRING" id="1469647.BC351_07110"/>
<reference evidence="8" key="1">
    <citation type="submission" date="2016-07" db="EMBL/GenBank/DDBJ databases">
        <authorList>
            <person name="Florea S."/>
            <person name="Webb J.S."/>
            <person name="Jaromczyk J."/>
            <person name="Schardl C.L."/>
        </authorList>
    </citation>
    <scope>NUCLEOTIDE SEQUENCE [LARGE SCALE GENOMIC DNA]</scope>
    <source>
        <strain evidence="8">CY1</strain>
    </source>
</reference>
<dbReference type="PROSITE" id="PS50110">
    <property type="entry name" value="RESPONSE_REGULATORY"/>
    <property type="match status" value="1"/>
</dbReference>
<keyword evidence="4" id="KW-0597">Phosphoprotein</keyword>
<feature type="domain" description="Response regulatory" evidence="6">
    <location>
        <begin position="7"/>
        <end position="123"/>
    </location>
</feature>
<dbReference type="PROSITE" id="PS51257">
    <property type="entry name" value="PROKAR_LIPOPROTEIN"/>
    <property type="match status" value="1"/>
</dbReference>
<protein>
    <recommendedName>
        <fullName evidence="9">DNA-binding response regulator</fullName>
    </recommendedName>
</protein>
<dbReference type="InterPro" id="IPR018060">
    <property type="entry name" value="HTH_AraC"/>
</dbReference>
<dbReference type="EMBL" id="MBTG01000034">
    <property type="protein sequence ID" value="OPH50424.1"/>
    <property type="molecule type" value="Genomic_DNA"/>
</dbReference>
<evidence type="ECO:0000259" key="5">
    <source>
        <dbReference type="PROSITE" id="PS01124"/>
    </source>
</evidence>
<gene>
    <name evidence="7" type="ORF">BC351_07110</name>
</gene>
<dbReference type="Proteomes" id="UP000190626">
    <property type="component" value="Unassembled WGS sequence"/>
</dbReference>
<evidence type="ECO:0000313" key="7">
    <source>
        <dbReference type="EMBL" id="OPH50424.1"/>
    </source>
</evidence>
<evidence type="ECO:0000256" key="4">
    <source>
        <dbReference type="PROSITE-ProRule" id="PRU00169"/>
    </source>
</evidence>
<keyword evidence="1" id="KW-0805">Transcription regulation</keyword>
<evidence type="ECO:0000256" key="3">
    <source>
        <dbReference type="ARBA" id="ARBA00023163"/>
    </source>
</evidence>
<dbReference type="GO" id="GO:0003700">
    <property type="term" value="F:DNA-binding transcription factor activity"/>
    <property type="evidence" value="ECO:0007669"/>
    <property type="project" value="InterPro"/>
</dbReference>
<dbReference type="Gene3D" id="3.40.50.2300">
    <property type="match status" value="1"/>
</dbReference>
<dbReference type="PROSITE" id="PS01124">
    <property type="entry name" value="HTH_ARAC_FAMILY_2"/>
    <property type="match status" value="1"/>
</dbReference>
<name>A0A1V4HCW1_9BACL</name>
<dbReference type="GO" id="GO:0043565">
    <property type="term" value="F:sequence-specific DNA binding"/>
    <property type="evidence" value="ECO:0007669"/>
    <property type="project" value="InterPro"/>
</dbReference>
<keyword evidence="2" id="KW-0238">DNA-binding</keyword>
<dbReference type="SMART" id="SM00342">
    <property type="entry name" value="HTH_ARAC"/>
    <property type="match status" value="1"/>
</dbReference>
<dbReference type="AlphaFoldDB" id="A0A1V4HCW1"/>
<dbReference type="SMART" id="SM00448">
    <property type="entry name" value="REC"/>
    <property type="match status" value="1"/>
</dbReference>
<evidence type="ECO:0000256" key="2">
    <source>
        <dbReference type="ARBA" id="ARBA00023125"/>
    </source>
</evidence>
<dbReference type="InterPro" id="IPR009057">
    <property type="entry name" value="Homeodomain-like_sf"/>
</dbReference>
<dbReference type="CDD" id="cd17536">
    <property type="entry name" value="REC_YesN-like"/>
    <property type="match status" value="1"/>
</dbReference>
<dbReference type="PANTHER" id="PTHR43280:SF10">
    <property type="entry name" value="REGULATORY PROTEIN POCR"/>
    <property type="match status" value="1"/>
</dbReference>
<comment type="caution">
    <text evidence="7">The sequence shown here is derived from an EMBL/GenBank/DDBJ whole genome shotgun (WGS) entry which is preliminary data.</text>
</comment>
<feature type="modified residue" description="4-aspartylphosphate" evidence="4">
    <location>
        <position position="58"/>
    </location>
</feature>
<dbReference type="InterPro" id="IPR018062">
    <property type="entry name" value="HTH_AraC-typ_CS"/>
</dbReference>
<dbReference type="OrthoDB" id="2575283at2"/>
<dbReference type="GO" id="GO:0000160">
    <property type="term" value="P:phosphorelay signal transduction system"/>
    <property type="evidence" value="ECO:0007669"/>
    <property type="project" value="InterPro"/>
</dbReference>
<organism evidence="7 8">
    <name type="scientific">Paenibacillus ferrarius</name>
    <dbReference type="NCBI Taxonomy" id="1469647"/>
    <lineage>
        <taxon>Bacteria</taxon>
        <taxon>Bacillati</taxon>
        <taxon>Bacillota</taxon>
        <taxon>Bacilli</taxon>
        <taxon>Bacillales</taxon>
        <taxon>Paenibacillaceae</taxon>
        <taxon>Paenibacillus</taxon>
    </lineage>
</organism>
<dbReference type="Pfam" id="PF00072">
    <property type="entry name" value="Response_reg"/>
    <property type="match status" value="1"/>
</dbReference>